<dbReference type="AlphaFoldDB" id="A0A0F9TBC7"/>
<proteinExistence type="predicted"/>
<organism evidence="1">
    <name type="scientific">marine sediment metagenome</name>
    <dbReference type="NCBI Taxonomy" id="412755"/>
    <lineage>
        <taxon>unclassified sequences</taxon>
        <taxon>metagenomes</taxon>
        <taxon>ecological metagenomes</taxon>
    </lineage>
</organism>
<gene>
    <name evidence="1" type="ORF">LCGC14_0749890</name>
</gene>
<name>A0A0F9TBC7_9ZZZZ</name>
<dbReference type="EMBL" id="LAZR01001803">
    <property type="protein sequence ID" value="KKN38798.1"/>
    <property type="molecule type" value="Genomic_DNA"/>
</dbReference>
<protein>
    <submittedName>
        <fullName evidence="1">Uncharacterized protein</fullName>
    </submittedName>
</protein>
<sequence length="73" mass="8578">MDKGRFVYEVVPDTFGDKLSVDEIGYWISFGIIQSAVRHDVDYMKCSFKETKEEIEKARNKKKGDTAKWQKKK</sequence>
<evidence type="ECO:0000313" key="1">
    <source>
        <dbReference type="EMBL" id="KKN38798.1"/>
    </source>
</evidence>
<reference evidence="1" key="1">
    <citation type="journal article" date="2015" name="Nature">
        <title>Complex archaea that bridge the gap between prokaryotes and eukaryotes.</title>
        <authorList>
            <person name="Spang A."/>
            <person name="Saw J.H."/>
            <person name="Jorgensen S.L."/>
            <person name="Zaremba-Niedzwiedzka K."/>
            <person name="Martijn J."/>
            <person name="Lind A.E."/>
            <person name="van Eijk R."/>
            <person name="Schleper C."/>
            <person name="Guy L."/>
            <person name="Ettema T.J."/>
        </authorList>
    </citation>
    <scope>NUCLEOTIDE SEQUENCE</scope>
</reference>
<accession>A0A0F9TBC7</accession>
<comment type="caution">
    <text evidence="1">The sequence shown here is derived from an EMBL/GenBank/DDBJ whole genome shotgun (WGS) entry which is preliminary data.</text>
</comment>